<dbReference type="OrthoDB" id="7431422at2"/>
<protein>
    <submittedName>
        <fullName evidence="8">Glycosyltransferase</fullName>
    </submittedName>
</protein>
<feature type="transmembrane region" description="Helical" evidence="7">
    <location>
        <begin position="391"/>
        <end position="412"/>
    </location>
</feature>
<dbReference type="InterPro" id="IPR050321">
    <property type="entry name" value="Glycosyltr_2/OpgH_subfam"/>
</dbReference>
<dbReference type="PANTHER" id="PTHR43867">
    <property type="entry name" value="CELLULOSE SYNTHASE CATALYTIC SUBUNIT A [UDP-FORMING]"/>
    <property type="match status" value="1"/>
</dbReference>
<keyword evidence="3 8" id="KW-0808">Transferase</keyword>
<dbReference type="AlphaFoldDB" id="A0A6P2C7G9"/>
<accession>A0A6P2C7G9</accession>
<evidence type="ECO:0000256" key="7">
    <source>
        <dbReference type="SAM" id="Phobius"/>
    </source>
</evidence>
<dbReference type="Pfam" id="PF13641">
    <property type="entry name" value="Glyco_tranf_2_3"/>
    <property type="match status" value="1"/>
</dbReference>
<organism evidence="8 9">
    <name type="scientific">Trebonia kvetii</name>
    <dbReference type="NCBI Taxonomy" id="2480626"/>
    <lineage>
        <taxon>Bacteria</taxon>
        <taxon>Bacillati</taxon>
        <taxon>Actinomycetota</taxon>
        <taxon>Actinomycetes</taxon>
        <taxon>Streptosporangiales</taxon>
        <taxon>Treboniaceae</taxon>
        <taxon>Trebonia</taxon>
    </lineage>
</organism>
<dbReference type="InterPro" id="IPR029044">
    <property type="entry name" value="Nucleotide-diphossugar_trans"/>
</dbReference>
<evidence type="ECO:0000256" key="6">
    <source>
        <dbReference type="ARBA" id="ARBA00023136"/>
    </source>
</evidence>
<sequence length="482" mass="52911">MLYAIRRSYLRARRAVIRHRARAVRRLAVALAVAAAAAGLCVAWYAIAPPAVPAFLLIATAFNLVIGGTEARWRLYGWRTPVASAEIAWPEPVQPGSEKLSFDIIVPLRDEANVIGDTLRGLLRQTHPRYHIVVSLCDDDTSTIDAVRAVVRENLLANNITIITDHYANPTKAQQLNRALDVCMGDVIGVIDAEDDVAEDLLVHAEALLARSGADVVQGGVQLMNLGSGLGKWFQVHNVLEYFFWFTSRMAFHASTGFVPLGGNTVFVRREMLERAGGWPLSITEDCALGVRLSTEFGAKVATAYSARLTTREEAPPSIFNKEAGSLFWQRDRWVRGFIEEFLVGRWLKMPTLRQRVLAGYILATPILQAISFVMLPAAIVIGLLTSTPVGVALLLFTPYIPIGLTLVTQLIGLHDFCVKYGKKASPWHYASLMFLSPLYQVVLSGAATVAVYKYATGDKTWYKTGRVAEHRGVSGSMTTAA</sequence>
<reference evidence="8 9" key="1">
    <citation type="submission" date="2018-11" db="EMBL/GenBank/DDBJ databases">
        <title>Trebonia kvetii gen.nov., sp.nov., a novel acidophilic actinobacterium, and proposal of the new actinobacterial family Treboniaceae fam. nov.</title>
        <authorList>
            <person name="Rapoport D."/>
            <person name="Sagova-Mareckova M."/>
            <person name="Sedlacek I."/>
            <person name="Provaznik J."/>
            <person name="Kralova S."/>
            <person name="Pavlinic D."/>
            <person name="Benes V."/>
            <person name="Kopecky J."/>
        </authorList>
    </citation>
    <scope>NUCLEOTIDE SEQUENCE [LARGE SCALE GENOMIC DNA]</scope>
    <source>
        <strain evidence="8 9">15Tr583</strain>
    </source>
</reference>
<comment type="caution">
    <text evidence="8">The sequence shown here is derived from an EMBL/GenBank/DDBJ whole genome shotgun (WGS) entry which is preliminary data.</text>
</comment>
<evidence type="ECO:0000256" key="1">
    <source>
        <dbReference type="ARBA" id="ARBA00004141"/>
    </source>
</evidence>
<dbReference type="RefSeq" id="WP_145851925.1">
    <property type="nucleotide sequence ID" value="NZ_RPFW01000001.1"/>
</dbReference>
<feature type="transmembrane region" description="Helical" evidence="7">
    <location>
        <begin position="358"/>
        <end position="385"/>
    </location>
</feature>
<evidence type="ECO:0000313" key="8">
    <source>
        <dbReference type="EMBL" id="TVZ07170.1"/>
    </source>
</evidence>
<keyword evidence="9" id="KW-1185">Reference proteome</keyword>
<dbReference type="SUPFAM" id="SSF53448">
    <property type="entry name" value="Nucleotide-diphospho-sugar transferases"/>
    <property type="match status" value="1"/>
</dbReference>
<dbReference type="GO" id="GO:0016757">
    <property type="term" value="F:glycosyltransferase activity"/>
    <property type="evidence" value="ECO:0007669"/>
    <property type="project" value="UniProtKB-KW"/>
</dbReference>
<keyword evidence="4 7" id="KW-0812">Transmembrane</keyword>
<dbReference type="PANTHER" id="PTHR43867:SF2">
    <property type="entry name" value="CELLULOSE SYNTHASE CATALYTIC SUBUNIT A [UDP-FORMING]"/>
    <property type="match status" value="1"/>
</dbReference>
<keyword evidence="5 7" id="KW-1133">Transmembrane helix</keyword>
<feature type="transmembrane region" description="Helical" evidence="7">
    <location>
        <begin position="433"/>
        <end position="453"/>
    </location>
</feature>
<proteinExistence type="predicted"/>
<evidence type="ECO:0000256" key="4">
    <source>
        <dbReference type="ARBA" id="ARBA00022692"/>
    </source>
</evidence>
<name>A0A6P2C7G9_9ACTN</name>
<evidence type="ECO:0000256" key="3">
    <source>
        <dbReference type="ARBA" id="ARBA00022679"/>
    </source>
</evidence>
<dbReference type="EMBL" id="RPFW01000001">
    <property type="protein sequence ID" value="TVZ07170.1"/>
    <property type="molecule type" value="Genomic_DNA"/>
</dbReference>
<dbReference type="Gene3D" id="3.90.550.10">
    <property type="entry name" value="Spore Coat Polysaccharide Biosynthesis Protein SpsA, Chain A"/>
    <property type="match status" value="1"/>
</dbReference>
<dbReference type="Proteomes" id="UP000460272">
    <property type="component" value="Unassembled WGS sequence"/>
</dbReference>
<keyword evidence="2" id="KW-0328">Glycosyltransferase</keyword>
<evidence type="ECO:0000256" key="2">
    <source>
        <dbReference type="ARBA" id="ARBA00022676"/>
    </source>
</evidence>
<comment type="subcellular location">
    <subcellularLocation>
        <location evidence="1">Membrane</location>
        <topology evidence="1">Multi-pass membrane protein</topology>
    </subcellularLocation>
</comment>
<gene>
    <name evidence="8" type="ORF">EAS64_07660</name>
</gene>
<dbReference type="GO" id="GO:0016020">
    <property type="term" value="C:membrane"/>
    <property type="evidence" value="ECO:0007669"/>
    <property type="project" value="UniProtKB-SubCell"/>
</dbReference>
<evidence type="ECO:0000313" key="9">
    <source>
        <dbReference type="Proteomes" id="UP000460272"/>
    </source>
</evidence>
<evidence type="ECO:0000256" key="5">
    <source>
        <dbReference type="ARBA" id="ARBA00022989"/>
    </source>
</evidence>
<keyword evidence="6 7" id="KW-0472">Membrane</keyword>